<dbReference type="InterPro" id="IPR036320">
    <property type="entry name" value="Glycosyl_Trfase_fam3_N_dom_sf"/>
</dbReference>
<keyword evidence="1" id="KW-0328">Glycosyltransferase</keyword>
<evidence type="ECO:0000313" key="5">
    <source>
        <dbReference type="Proteomes" id="UP000235116"/>
    </source>
</evidence>
<accession>A0A2K9LR82</accession>
<sequence>MKTSIPPSHEHPFAQYVRILGKGKKGSRSLTEEEAFDAMNMIMADQVEDVQLGAFLMLLRVKEESPEELLGFVRSVRQFIKPERAIAVDLDWSSYAGKRRHLPWYLFSIFLLAENGQRLFIHGASGHTIDRIYTEDVLNELGLGVAKSWAQCTQQLDQQGLSYFPLAHLCPKLHRIIELRNVMGLRSPVHTLSRLLNPCDAGAVIQGIFHPGYRPVHQLAAQALGYDKVDVIKGEAGEIERNPDADTLVQSVRGNELIDETWPALFSKRHMKESELELPELIAVWRGDKSHEYGEAAVTGTTAIALKLLGKAKTQAEAETMAQDLWAERNKSFI</sequence>
<keyword evidence="5" id="KW-1185">Reference proteome</keyword>
<protein>
    <submittedName>
        <fullName evidence="4">Glycosyl transferase</fullName>
    </submittedName>
</protein>
<dbReference type="GO" id="GO:0000162">
    <property type="term" value="P:L-tryptophan biosynthetic process"/>
    <property type="evidence" value="ECO:0007669"/>
    <property type="project" value="InterPro"/>
</dbReference>
<dbReference type="PANTHER" id="PTHR43285:SF2">
    <property type="entry name" value="ANTHRANILATE PHOSPHORIBOSYLTRANSFERASE"/>
    <property type="match status" value="1"/>
</dbReference>
<dbReference type="EMBL" id="CP022684">
    <property type="protein sequence ID" value="AUM14777.1"/>
    <property type="molecule type" value="Genomic_DNA"/>
</dbReference>
<evidence type="ECO:0000256" key="2">
    <source>
        <dbReference type="ARBA" id="ARBA00022679"/>
    </source>
</evidence>
<dbReference type="GO" id="GO:0004048">
    <property type="term" value="F:anthranilate phosphoribosyltransferase activity"/>
    <property type="evidence" value="ECO:0007669"/>
    <property type="project" value="InterPro"/>
</dbReference>
<evidence type="ECO:0000259" key="3">
    <source>
        <dbReference type="Pfam" id="PF02885"/>
    </source>
</evidence>
<dbReference type="PANTHER" id="PTHR43285">
    <property type="entry name" value="ANTHRANILATE PHOSPHORIBOSYLTRANSFERASE"/>
    <property type="match status" value="1"/>
</dbReference>
<dbReference type="Gene3D" id="3.40.1030.10">
    <property type="entry name" value="Nucleoside phosphorylase/phosphoribosyltransferase catalytic domain"/>
    <property type="match status" value="1"/>
</dbReference>
<feature type="domain" description="Glycosyl transferase family 3 N-terminal" evidence="3">
    <location>
        <begin position="24"/>
        <end position="78"/>
    </location>
</feature>
<dbReference type="OrthoDB" id="9768896at2"/>
<gene>
    <name evidence="4" type="ORF">Kalk_00035</name>
</gene>
<dbReference type="SUPFAM" id="SSF47648">
    <property type="entry name" value="Nucleoside phosphorylase/phosphoribosyltransferase N-terminal domain"/>
    <property type="match status" value="1"/>
</dbReference>
<dbReference type="SUPFAM" id="SSF52418">
    <property type="entry name" value="Nucleoside phosphorylase/phosphoribosyltransferase catalytic domain"/>
    <property type="match status" value="1"/>
</dbReference>
<dbReference type="InterPro" id="IPR005940">
    <property type="entry name" value="Anthranilate_Pribosyl_Tfrase"/>
</dbReference>
<evidence type="ECO:0000256" key="1">
    <source>
        <dbReference type="ARBA" id="ARBA00022676"/>
    </source>
</evidence>
<organism evidence="4 5">
    <name type="scientific">Ketobacter alkanivorans</name>
    <dbReference type="NCBI Taxonomy" id="1917421"/>
    <lineage>
        <taxon>Bacteria</taxon>
        <taxon>Pseudomonadati</taxon>
        <taxon>Pseudomonadota</taxon>
        <taxon>Gammaproteobacteria</taxon>
        <taxon>Pseudomonadales</taxon>
        <taxon>Ketobacteraceae</taxon>
        <taxon>Ketobacter</taxon>
    </lineage>
</organism>
<dbReference type="AlphaFoldDB" id="A0A2K9LR82"/>
<dbReference type="InterPro" id="IPR017459">
    <property type="entry name" value="Glycosyl_Trfase_fam3_N_dom"/>
</dbReference>
<dbReference type="Gene3D" id="1.20.970.10">
    <property type="entry name" value="Transferase, Pyrimidine Nucleoside Phosphorylase, Chain C"/>
    <property type="match status" value="1"/>
</dbReference>
<dbReference type="KEGG" id="kak:Kalk_00035"/>
<keyword evidence="2 4" id="KW-0808">Transferase</keyword>
<dbReference type="GO" id="GO:0005829">
    <property type="term" value="C:cytosol"/>
    <property type="evidence" value="ECO:0007669"/>
    <property type="project" value="TreeGrafter"/>
</dbReference>
<name>A0A2K9LR82_9GAMM</name>
<dbReference type="Pfam" id="PF02885">
    <property type="entry name" value="Glycos_trans_3N"/>
    <property type="match status" value="1"/>
</dbReference>
<proteinExistence type="predicted"/>
<dbReference type="NCBIfam" id="NF006564">
    <property type="entry name" value="PRK09071.1"/>
    <property type="match status" value="1"/>
</dbReference>
<reference evidence="5" key="1">
    <citation type="submission" date="2017-08" db="EMBL/GenBank/DDBJ databases">
        <title>Direct submision.</title>
        <authorList>
            <person name="Kim S.-J."/>
            <person name="Rhee S.-K."/>
        </authorList>
    </citation>
    <scope>NUCLEOTIDE SEQUENCE [LARGE SCALE GENOMIC DNA]</scope>
    <source>
        <strain evidence="5">GI5</strain>
    </source>
</reference>
<evidence type="ECO:0000313" key="4">
    <source>
        <dbReference type="EMBL" id="AUM14777.1"/>
    </source>
</evidence>
<dbReference type="Proteomes" id="UP000235116">
    <property type="component" value="Chromosome"/>
</dbReference>
<dbReference type="InterPro" id="IPR035902">
    <property type="entry name" value="Nuc_phospho_transferase"/>
</dbReference>